<evidence type="ECO:0000313" key="2">
    <source>
        <dbReference type="EnsemblFungi" id="EJT69158"/>
    </source>
</evidence>
<dbReference type="OrthoDB" id="5086500at2759"/>
<dbReference type="VEuPathDB" id="FungiDB:GGTG_13267"/>
<dbReference type="InterPro" id="IPR046536">
    <property type="entry name" value="DUF6601"/>
</dbReference>
<dbReference type="AlphaFoldDB" id="J3PID9"/>
<name>J3PID9_GAET3</name>
<dbReference type="GeneID" id="20353725"/>
<reference evidence="1" key="2">
    <citation type="submission" date="2010-07" db="EMBL/GenBank/DDBJ databases">
        <authorList>
            <consortium name="The Broad Institute Genome Sequencing Platform"/>
            <consortium name="Broad Institute Genome Sequencing Center for Infectious Disease"/>
            <person name="Ma L.-J."/>
            <person name="Dead R."/>
            <person name="Young S."/>
            <person name="Zeng Q."/>
            <person name="Koehrsen M."/>
            <person name="Alvarado L."/>
            <person name="Berlin A."/>
            <person name="Chapman S.B."/>
            <person name="Chen Z."/>
            <person name="Freedman E."/>
            <person name="Gellesch M."/>
            <person name="Goldberg J."/>
            <person name="Griggs A."/>
            <person name="Gujja S."/>
            <person name="Heilman E.R."/>
            <person name="Heiman D."/>
            <person name="Hepburn T."/>
            <person name="Howarth C."/>
            <person name="Jen D."/>
            <person name="Larson L."/>
            <person name="Mehta T."/>
            <person name="Neiman D."/>
            <person name="Pearson M."/>
            <person name="Roberts A."/>
            <person name="Saif S."/>
            <person name="Shea T."/>
            <person name="Shenoy N."/>
            <person name="Sisk P."/>
            <person name="Stolte C."/>
            <person name="Sykes S."/>
            <person name="Walk T."/>
            <person name="White J."/>
            <person name="Yandava C."/>
            <person name="Haas B."/>
            <person name="Nusbaum C."/>
            <person name="Birren B."/>
        </authorList>
    </citation>
    <scope>NUCLEOTIDE SEQUENCE</scope>
    <source>
        <strain evidence="1">R3-111a-1</strain>
    </source>
</reference>
<sequence length="219" mass="24860">MESREVPSSGNDVPGMSWRFGDLVVRLMQRSRSSAHYTPTKRFYCATRGSTESSAVGNTSGACLVTALALEAGCPLHLLFTFTSAHSAVIPVRNARVALRHSLSLTLCVDLDAFSVTKGAPPTSFFNLLGARVLALKLRSQTFEWPPRKKLPRKKLYRQETRSFGFRKNGSTIEWAEWKQLVRELLERHDPNQVHPRFLHAELRLSRINTIHRFTRRTL</sequence>
<gene>
    <name evidence="2" type="primary">20353725</name>
    <name evidence="1" type="ORF">GGTG_13267</name>
</gene>
<reference evidence="2" key="4">
    <citation type="journal article" date="2015" name="G3 (Bethesda)">
        <title>Genome sequences of three phytopathogenic species of the Magnaporthaceae family of fungi.</title>
        <authorList>
            <person name="Okagaki L.H."/>
            <person name="Nunes C.C."/>
            <person name="Sailsbery J."/>
            <person name="Clay B."/>
            <person name="Brown D."/>
            <person name="John T."/>
            <person name="Oh Y."/>
            <person name="Young N."/>
            <person name="Fitzgerald M."/>
            <person name="Haas B.J."/>
            <person name="Zeng Q."/>
            <person name="Young S."/>
            <person name="Adiconis X."/>
            <person name="Fan L."/>
            <person name="Levin J.Z."/>
            <person name="Mitchell T.K."/>
            <person name="Okubara P.A."/>
            <person name="Farman M.L."/>
            <person name="Kohn L.M."/>
            <person name="Birren B."/>
            <person name="Ma L.-J."/>
            <person name="Dean R.A."/>
        </authorList>
    </citation>
    <scope>NUCLEOTIDE SEQUENCE</scope>
    <source>
        <strain evidence="2">R3-111a-1</strain>
    </source>
</reference>
<dbReference type="HOGENOM" id="CLU_1261587_0_0_1"/>
<keyword evidence="3" id="KW-1185">Reference proteome</keyword>
<accession>J3PID9</accession>
<proteinExistence type="predicted"/>
<reference evidence="2" key="5">
    <citation type="submission" date="2018-04" db="UniProtKB">
        <authorList>
            <consortium name="EnsemblFungi"/>
        </authorList>
    </citation>
    <scope>IDENTIFICATION</scope>
    <source>
        <strain evidence="2">R3-111a-1</strain>
    </source>
</reference>
<evidence type="ECO:0000313" key="3">
    <source>
        <dbReference type="Proteomes" id="UP000006039"/>
    </source>
</evidence>
<organism evidence="1">
    <name type="scientific">Gaeumannomyces tritici (strain R3-111a-1)</name>
    <name type="common">Wheat and barley take-all root rot fungus</name>
    <name type="synonym">Gaeumannomyces graminis var. tritici</name>
    <dbReference type="NCBI Taxonomy" id="644352"/>
    <lineage>
        <taxon>Eukaryota</taxon>
        <taxon>Fungi</taxon>
        <taxon>Dikarya</taxon>
        <taxon>Ascomycota</taxon>
        <taxon>Pezizomycotina</taxon>
        <taxon>Sordariomycetes</taxon>
        <taxon>Sordariomycetidae</taxon>
        <taxon>Magnaporthales</taxon>
        <taxon>Magnaporthaceae</taxon>
        <taxon>Gaeumannomyces</taxon>
    </lineage>
</organism>
<dbReference type="Proteomes" id="UP000006039">
    <property type="component" value="Unassembled WGS sequence"/>
</dbReference>
<dbReference type="EMBL" id="GL385405">
    <property type="protein sequence ID" value="EJT69158.1"/>
    <property type="molecule type" value="Genomic_DNA"/>
</dbReference>
<dbReference type="Pfam" id="PF20246">
    <property type="entry name" value="DUF6601"/>
    <property type="match status" value="1"/>
</dbReference>
<evidence type="ECO:0000313" key="1">
    <source>
        <dbReference type="EMBL" id="EJT69158.1"/>
    </source>
</evidence>
<dbReference type="RefSeq" id="XP_009229437.1">
    <property type="nucleotide sequence ID" value="XM_009231173.1"/>
</dbReference>
<reference evidence="3" key="1">
    <citation type="submission" date="2010-07" db="EMBL/GenBank/DDBJ databases">
        <title>The genome sequence of Gaeumannomyces graminis var. tritici strain R3-111a-1.</title>
        <authorList>
            <consortium name="The Broad Institute Genome Sequencing Platform"/>
            <person name="Ma L.-J."/>
            <person name="Dead R."/>
            <person name="Young S."/>
            <person name="Zeng Q."/>
            <person name="Koehrsen M."/>
            <person name="Alvarado L."/>
            <person name="Berlin A."/>
            <person name="Chapman S.B."/>
            <person name="Chen Z."/>
            <person name="Freedman E."/>
            <person name="Gellesch M."/>
            <person name="Goldberg J."/>
            <person name="Griggs A."/>
            <person name="Gujja S."/>
            <person name="Heilman E.R."/>
            <person name="Heiman D."/>
            <person name="Hepburn T."/>
            <person name="Howarth C."/>
            <person name="Jen D."/>
            <person name="Larson L."/>
            <person name="Mehta T."/>
            <person name="Neiman D."/>
            <person name="Pearson M."/>
            <person name="Roberts A."/>
            <person name="Saif S."/>
            <person name="Shea T."/>
            <person name="Shenoy N."/>
            <person name="Sisk P."/>
            <person name="Stolte C."/>
            <person name="Sykes S."/>
            <person name="Walk T."/>
            <person name="White J."/>
            <person name="Yandava C."/>
            <person name="Haas B."/>
            <person name="Nusbaum C."/>
            <person name="Birren B."/>
        </authorList>
    </citation>
    <scope>NUCLEOTIDE SEQUENCE [LARGE SCALE GENOMIC DNA]</scope>
    <source>
        <strain evidence="3">R3-111a-1</strain>
    </source>
</reference>
<protein>
    <submittedName>
        <fullName evidence="1 2">Uncharacterized protein</fullName>
    </submittedName>
</protein>
<reference evidence="1" key="3">
    <citation type="submission" date="2010-09" db="EMBL/GenBank/DDBJ databases">
        <title>Annotation of Gaeumannomyces graminis var. tritici R3-111a-1.</title>
        <authorList>
            <consortium name="The Broad Institute Genome Sequencing Platform"/>
            <person name="Ma L.-J."/>
            <person name="Dead R."/>
            <person name="Young S.K."/>
            <person name="Zeng Q."/>
            <person name="Gargeya S."/>
            <person name="Fitzgerald M."/>
            <person name="Haas B."/>
            <person name="Abouelleil A."/>
            <person name="Alvarado L."/>
            <person name="Arachchi H.M."/>
            <person name="Berlin A."/>
            <person name="Brown A."/>
            <person name="Chapman S.B."/>
            <person name="Chen Z."/>
            <person name="Dunbar C."/>
            <person name="Freedman E."/>
            <person name="Gearin G."/>
            <person name="Gellesch M."/>
            <person name="Goldberg J."/>
            <person name="Griggs A."/>
            <person name="Gujja S."/>
            <person name="Heiman D."/>
            <person name="Howarth C."/>
            <person name="Larson L."/>
            <person name="Lui A."/>
            <person name="MacDonald P.J.P."/>
            <person name="Mehta T."/>
            <person name="Montmayeur A."/>
            <person name="Murphy C."/>
            <person name="Neiman D."/>
            <person name="Pearson M."/>
            <person name="Priest M."/>
            <person name="Roberts A."/>
            <person name="Saif S."/>
            <person name="Shea T."/>
            <person name="Shenoy N."/>
            <person name="Sisk P."/>
            <person name="Stolte C."/>
            <person name="Sykes S."/>
            <person name="Yandava C."/>
            <person name="Wortman J."/>
            <person name="Nusbaum C."/>
            <person name="Birren B."/>
        </authorList>
    </citation>
    <scope>NUCLEOTIDE SEQUENCE</scope>
    <source>
        <strain evidence="1">R3-111a-1</strain>
    </source>
</reference>
<dbReference type="STRING" id="644352.J3PID9"/>
<dbReference type="EnsemblFungi" id="EJT69158">
    <property type="protein sequence ID" value="EJT69158"/>
    <property type="gene ID" value="GGTG_13267"/>
</dbReference>